<evidence type="ECO:0000259" key="1">
    <source>
        <dbReference type="PROSITE" id="PS50878"/>
    </source>
</evidence>
<dbReference type="InterPro" id="IPR051083">
    <property type="entry name" value="GrpII_Intron_Splice-Mob/Def"/>
</dbReference>
<proteinExistence type="predicted"/>
<dbReference type="SUPFAM" id="SSF56672">
    <property type="entry name" value="DNA/RNA polymerases"/>
    <property type="match status" value="1"/>
</dbReference>
<keyword evidence="2" id="KW-0695">RNA-directed DNA polymerase</keyword>
<dbReference type="Proteomes" id="UP000229703">
    <property type="component" value="Unassembled WGS sequence"/>
</dbReference>
<reference evidence="3" key="1">
    <citation type="submission" date="2017-09" db="EMBL/GenBank/DDBJ databases">
        <title>Depth-based differentiation of microbial function through sediment-hosted aquifers and enrichment of novel symbionts in the deep terrestrial subsurface.</title>
        <authorList>
            <person name="Probst A.J."/>
            <person name="Ladd B."/>
            <person name="Jarett J.K."/>
            <person name="Geller-Mcgrath D.E."/>
            <person name="Sieber C.M.K."/>
            <person name="Emerson J.B."/>
            <person name="Anantharaman K."/>
            <person name="Thomas B.C."/>
            <person name="Malmstrom R."/>
            <person name="Stieglmeier M."/>
            <person name="Klingl A."/>
            <person name="Woyke T."/>
            <person name="Ryan C.M."/>
            <person name="Banfield J.F."/>
        </authorList>
    </citation>
    <scope>NUCLEOTIDE SEQUENCE [LARGE SCALE GENOMIC DNA]</scope>
</reference>
<evidence type="ECO:0000313" key="3">
    <source>
        <dbReference type="Proteomes" id="UP000229703"/>
    </source>
</evidence>
<dbReference type="PANTHER" id="PTHR34047">
    <property type="entry name" value="NUCLEAR INTRON MATURASE 1, MITOCHONDRIAL-RELATED"/>
    <property type="match status" value="1"/>
</dbReference>
<organism evidence="2 3">
    <name type="scientific">bacterium (Candidatus Ratteibacteria) CG_4_10_14_3_um_filter_41_18</name>
    <dbReference type="NCBI Taxonomy" id="2014287"/>
    <lineage>
        <taxon>Bacteria</taxon>
        <taxon>Candidatus Ratteibacteria</taxon>
    </lineage>
</organism>
<evidence type="ECO:0000313" key="2">
    <source>
        <dbReference type="EMBL" id="PIX77161.1"/>
    </source>
</evidence>
<dbReference type="InterPro" id="IPR000477">
    <property type="entry name" value="RT_dom"/>
</dbReference>
<dbReference type="PANTHER" id="PTHR34047:SF8">
    <property type="entry name" value="PROTEIN YKFC"/>
    <property type="match status" value="1"/>
</dbReference>
<dbReference type="InterPro" id="IPR030931">
    <property type="entry name" value="Group_II_RT_mat"/>
</dbReference>
<dbReference type="CDD" id="cd01651">
    <property type="entry name" value="RT_G2_intron"/>
    <property type="match status" value="1"/>
</dbReference>
<dbReference type="EMBL" id="PFJK01000191">
    <property type="protein sequence ID" value="PIX77161.1"/>
    <property type="molecule type" value="Genomic_DNA"/>
</dbReference>
<keyword evidence="2" id="KW-0808">Transferase</keyword>
<protein>
    <submittedName>
        <fullName evidence="2">Group II intron reverse transcriptase/maturase</fullName>
    </submittedName>
</protein>
<gene>
    <name evidence="2" type="primary">ltrA</name>
    <name evidence="2" type="ORF">COZ37_04140</name>
</gene>
<dbReference type="Pfam" id="PF00078">
    <property type="entry name" value="RVT_1"/>
    <property type="match status" value="1"/>
</dbReference>
<dbReference type="AlphaFoldDB" id="A0A2M7M374"/>
<dbReference type="PROSITE" id="PS50878">
    <property type="entry name" value="RT_POL"/>
    <property type="match status" value="1"/>
</dbReference>
<sequence>MSTQLSSLTIRAREDPKCKFTSLTHLLNWEFLWECFWLLKEGKATGIDGVGVEEYEVNLVENLKNLVQRLRNWKYRPQPVRRVYIPKPDGTKRGLGIPTVEDKIVQMGIKRIIEAIYEQDFVDVSYGFRPNKNCHQALKVLDETIMTKPINYVVDMDIKKFFDSVDHKWLMRFLKVRIADSNLLRLIGRFLNTGVMEEGKYLEVEKGTPQGGVLSPILANIYLHYALDRWFKKEIQPNQKGFAQLIRYADDFICCFQARSEAFRFSEMLRQRLLKFGLEISNEKSRIIEFGRYVGQKAQKEKRKVETFDFLGFTHYCDKSRRGYFKLGHKTARSKYIQKAKAINQWLKGIRNLLPLKEWWEMLKPKLIGHYRYYGISGNMKVMRLFYDKTSKLAYKWVNRRSQKKSYTFERFCRYLKHNPLPEPKIYHQFYALSS</sequence>
<dbReference type="GO" id="GO:0003964">
    <property type="term" value="F:RNA-directed DNA polymerase activity"/>
    <property type="evidence" value="ECO:0007669"/>
    <property type="project" value="UniProtKB-KW"/>
</dbReference>
<dbReference type="InterPro" id="IPR043502">
    <property type="entry name" value="DNA/RNA_pol_sf"/>
</dbReference>
<accession>A0A2M7M374</accession>
<name>A0A2M7M374_9BACT</name>
<keyword evidence="2" id="KW-0548">Nucleotidyltransferase</keyword>
<comment type="caution">
    <text evidence="2">The sequence shown here is derived from an EMBL/GenBank/DDBJ whole genome shotgun (WGS) entry which is preliminary data.</text>
</comment>
<dbReference type="NCBIfam" id="TIGR04416">
    <property type="entry name" value="group_II_RT_mat"/>
    <property type="match status" value="1"/>
</dbReference>
<feature type="domain" description="Reverse transcriptase" evidence="1">
    <location>
        <begin position="66"/>
        <end position="315"/>
    </location>
</feature>